<organism evidence="3 4">
    <name type="scientific">Streptomyces nymphaeiformis</name>
    <dbReference type="NCBI Taxonomy" id="2663842"/>
    <lineage>
        <taxon>Bacteria</taxon>
        <taxon>Bacillati</taxon>
        <taxon>Actinomycetota</taxon>
        <taxon>Actinomycetes</taxon>
        <taxon>Kitasatosporales</taxon>
        <taxon>Streptomycetaceae</taxon>
        <taxon>Streptomyces</taxon>
    </lineage>
</organism>
<sequence>MWGGGADEAAARSMFERFAEAGGTFIDTADMYQDGESEQLLAKFLAHDRDHFVVATKFGLGSDGRPRISTTGNSRKNTIRSLEGSLRRLGTDHVDLLWVHWPDPLTPLEETMAALDDLVRAGKVLHIGLSNFPAWRAAHAATLAELRGWAPLTGLQFEYSLVERTAERELLPMADAFGLGTATWSPLGGGLLTGKYRQGSSGRLQDWDGGVVHQENTRQKTVVVDTVLAIAEELDAHPAQVATAWLLQRSPGATSPRIPIVGPRTLQQLDTYLGALRLELAPGHLARLNRVSAVPLGAPHEGARGGLPTILGGDPSAVALPPVPAP</sequence>
<dbReference type="InterPro" id="IPR020471">
    <property type="entry name" value="AKR"/>
</dbReference>
<dbReference type="InterPro" id="IPR023210">
    <property type="entry name" value="NADP_OxRdtase_dom"/>
</dbReference>
<dbReference type="EMBL" id="JACHJY010000003">
    <property type="protein sequence ID" value="MBB4981700.1"/>
    <property type="molecule type" value="Genomic_DNA"/>
</dbReference>
<reference evidence="3 4" key="1">
    <citation type="submission" date="2020-08" db="EMBL/GenBank/DDBJ databases">
        <title>Genomic Encyclopedia of Type Strains, Phase III (KMG-III): the genomes of soil and plant-associated and newly described type strains.</title>
        <authorList>
            <person name="Whitman W."/>
        </authorList>
    </citation>
    <scope>NUCLEOTIDE SEQUENCE [LARGE SCALE GENOMIC DNA]</scope>
    <source>
        <strain evidence="3 4">SFB5A</strain>
    </source>
</reference>
<gene>
    <name evidence="3" type="ORF">GGE06_002610</name>
</gene>
<dbReference type="CDD" id="cd19080">
    <property type="entry name" value="AKR_AKR9A_9B"/>
    <property type="match status" value="1"/>
</dbReference>
<keyword evidence="4" id="KW-1185">Reference proteome</keyword>
<dbReference type="Proteomes" id="UP000582643">
    <property type="component" value="Unassembled WGS sequence"/>
</dbReference>
<evidence type="ECO:0000313" key="4">
    <source>
        <dbReference type="Proteomes" id="UP000582643"/>
    </source>
</evidence>
<feature type="domain" description="NADP-dependent oxidoreductase" evidence="2">
    <location>
        <begin position="6"/>
        <end position="291"/>
    </location>
</feature>
<evidence type="ECO:0000256" key="1">
    <source>
        <dbReference type="ARBA" id="ARBA00023002"/>
    </source>
</evidence>
<comment type="caution">
    <text evidence="3">The sequence shown here is derived from an EMBL/GenBank/DDBJ whole genome shotgun (WGS) entry which is preliminary data.</text>
</comment>
<accession>A0A7W7TYG3</accession>
<dbReference type="InterPro" id="IPR050523">
    <property type="entry name" value="AKR_Detox_Biosynth"/>
</dbReference>
<dbReference type="SUPFAM" id="SSF51430">
    <property type="entry name" value="NAD(P)-linked oxidoreductase"/>
    <property type="match status" value="1"/>
</dbReference>
<dbReference type="InterPro" id="IPR036812">
    <property type="entry name" value="NAD(P)_OxRdtase_dom_sf"/>
</dbReference>
<dbReference type="PANTHER" id="PTHR43364:SF4">
    <property type="entry name" value="NAD(P)-LINKED OXIDOREDUCTASE SUPERFAMILY PROTEIN"/>
    <property type="match status" value="1"/>
</dbReference>
<dbReference type="GO" id="GO:0005829">
    <property type="term" value="C:cytosol"/>
    <property type="evidence" value="ECO:0007669"/>
    <property type="project" value="TreeGrafter"/>
</dbReference>
<protein>
    <submittedName>
        <fullName evidence="3">Aryl-alcohol dehydrogenase-like predicted oxidoreductase</fullName>
    </submittedName>
</protein>
<evidence type="ECO:0000313" key="3">
    <source>
        <dbReference type="EMBL" id="MBB4981700.1"/>
    </source>
</evidence>
<dbReference type="GO" id="GO:0016491">
    <property type="term" value="F:oxidoreductase activity"/>
    <property type="evidence" value="ECO:0007669"/>
    <property type="project" value="UniProtKB-KW"/>
</dbReference>
<dbReference type="PRINTS" id="PR00069">
    <property type="entry name" value="ALDKETRDTASE"/>
</dbReference>
<proteinExistence type="predicted"/>
<name>A0A7W7TYG3_9ACTN</name>
<dbReference type="Gene3D" id="3.20.20.100">
    <property type="entry name" value="NADP-dependent oxidoreductase domain"/>
    <property type="match status" value="1"/>
</dbReference>
<dbReference type="AlphaFoldDB" id="A0A7W7TYG3"/>
<evidence type="ECO:0000259" key="2">
    <source>
        <dbReference type="Pfam" id="PF00248"/>
    </source>
</evidence>
<keyword evidence="1" id="KW-0560">Oxidoreductase</keyword>
<dbReference type="PANTHER" id="PTHR43364">
    <property type="entry name" value="NADH-SPECIFIC METHYLGLYOXAL REDUCTASE-RELATED"/>
    <property type="match status" value="1"/>
</dbReference>
<dbReference type="Pfam" id="PF00248">
    <property type="entry name" value="Aldo_ket_red"/>
    <property type="match status" value="1"/>
</dbReference>